<feature type="transmembrane region" description="Helical" evidence="1">
    <location>
        <begin position="205"/>
        <end position="221"/>
    </location>
</feature>
<dbReference type="PANTHER" id="PTHR37422">
    <property type="entry name" value="TEICHURONIC ACID BIOSYNTHESIS PROTEIN TUAE"/>
    <property type="match status" value="1"/>
</dbReference>
<feature type="transmembrane region" description="Helical" evidence="1">
    <location>
        <begin position="139"/>
        <end position="161"/>
    </location>
</feature>
<sequence>MATQTGIAGIRGEAAAERASATPKWAAVAWALLIINTLGSTGAKTVIPLPRSVSQLVTMGSLMTAFVIALALNKHLRIRPSAYLLLLTLLLVSSILSSADLQEGAGALFRCFRLTVFLSTLWLLTRWWDGGFTFVRAHIRTYSVVLASVAIGLVISPGNAMPEEYGGRLSGAVWPLTPPQIGQYAAVIAGLTLLLWFGRRTTWRSAVYIVVPALGLLLLTHTRTATLGLVAGLGVAFLSMLLTSARARKVFAWTVGIGGVAGVVLAGALQAWFLRGQSADNFSSLTGRAKVWDALLEAPRTTSEYIFGVGLTDKSYDGLPIDNSWLAIYHEQGFVGIALVAGFLLTLVVVAVLRPPSLARACAIFLITYCISASYTEAGLGDASPYLLHLALAASLLVRGVPQSDEQAFIPAKGTVA</sequence>
<evidence type="ECO:0000313" key="3">
    <source>
        <dbReference type="Proteomes" id="UP000399805"/>
    </source>
</evidence>
<dbReference type="PANTHER" id="PTHR37422:SF13">
    <property type="entry name" value="LIPOPOLYSACCHARIDE BIOSYNTHESIS PROTEIN PA4999-RELATED"/>
    <property type="match status" value="1"/>
</dbReference>
<feature type="transmembrane region" description="Helical" evidence="1">
    <location>
        <begin position="27"/>
        <end position="47"/>
    </location>
</feature>
<feature type="transmembrane region" description="Helical" evidence="1">
    <location>
        <begin position="181"/>
        <end position="198"/>
    </location>
</feature>
<gene>
    <name evidence="2" type="ORF">AA23TX_08990</name>
</gene>
<feature type="transmembrane region" description="Helical" evidence="1">
    <location>
        <begin position="107"/>
        <end position="127"/>
    </location>
</feature>
<dbReference type="InterPro" id="IPR051533">
    <property type="entry name" value="WaaL-like"/>
</dbReference>
<keyword evidence="1" id="KW-0472">Membrane</keyword>
<keyword evidence="1" id="KW-1133">Transmembrane helix</keyword>
<evidence type="ECO:0000256" key="1">
    <source>
        <dbReference type="SAM" id="Phobius"/>
    </source>
</evidence>
<reference evidence="2 3" key="1">
    <citation type="submission" date="2019-09" db="EMBL/GenBank/DDBJ databases">
        <authorList>
            <person name="Leyn A S."/>
        </authorList>
    </citation>
    <scope>NUCLEOTIDE SEQUENCE [LARGE SCALE GENOMIC DNA]</scope>
    <source>
        <strain evidence="2">AA231_1</strain>
    </source>
</reference>
<protein>
    <submittedName>
        <fullName evidence="2">Putative membrane protein</fullName>
    </submittedName>
</protein>
<keyword evidence="3" id="KW-1185">Reference proteome</keyword>
<evidence type="ECO:0000313" key="2">
    <source>
        <dbReference type="EMBL" id="VVJ24116.1"/>
    </source>
</evidence>
<dbReference type="Proteomes" id="UP000399805">
    <property type="component" value="Unassembled WGS sequence"/>
</dbReference>
<proteinExistence type="predicted"/>
<feature type="transmembrane region" description="Helical" evidence="1">
    <location>
        <begin position="53"/>
        <end position="72"/>
    </location>
</feature>
<keyword evidence="1" id="KW-0812">Transmembrane</keyword>
<dbReference type="EMBL" id="CABVGP010000003">
    <property type="protein sequence ID" value="VVJ24116.1"/>
    <property type="molecule type" value="Genomic_DNA"/>
</dbReference>
<feature type="transmembrane region" description="Helical" evidence="1">
    <location>
        <begin position="250"/>
        <end position="273"/>
    </location>
</feature>
<organism evidence="2 3">
    <name type="scientific">Amycolatopsis camponoti</name>
    <dbReference type="NCBI Taxonomy" id="2606593"/>
    <lineage>
        <taxon>Bacteria</taxon>
        <taxon>Bacillati</taxon>
        <taxon>Actinomycetota</taxon>
        <taxon>Actinomycetes</taxon>
        <taxon>Pseudonocardiales</taxon>
        <taxon>Pseudonocardiaceae</taxon>
        <taxon>Amycolatopsis</taxon>
    </lineage>
</organism>
<feature type="transmembrane region" description="Helical" evidence="1">
    <location>
        <begin position="227"/>
        <end position="243"/>
    </location>
</feature>
<feature type="transmembrane region" description="Helical" evidence="1">
    <location>
        <begin position="84"/>
        <end position="101"/>
    </location>
</feature>
<accession>A0A6I8M962</accession>
<feature type="transmembrane region" description="Helical" evidence="1">
    <location>
        <begin position="333"/>
        <end position="353"/>
    </location>
</feature>
<dbReference type="AlphaFoldDB" id="A0A6I8M962"/>
<name>A0A6I8M962_9PSEU</name>